<reference evidence="2 3" key="1">
    <citation type="submission" date="2019-09" db="EMBL/GenBank/DDBJ databases">
        <authorList>
            <person name="Chandra G."/>
            <person name="Truman W A."/>
        </authorList>
    </citation>
    <scope>NUCLEOTIDE SEQUENCE [LARGE SCALE GENOMIC DNA]</scope>
    <source>
        <strain evidence="2">PS712</strain>
    </source>
</reference>
<dbReference type="InterPro" id="IPR001506">
    <property type="entry name" value="Peptidase_M12A"/>
</dbReference>
<gene>
    <name evidence="2" type="ORF">PS712_04378</name>
</gene>
<protein>
    <recommendedName>
        <fullName evidence="1">Peptidase M12A domain-containing protein</fullName>
    </recommendedName>
</protein>
<dbReference type="SUPFAM" id="SSF55486">
    <property type="entry name" value="Metalloproteases ('zincins'), catalytic domain"/>
    <property type="match status" value="1"/>
</dbReference>
<dbReference type="Pfam" id="PF01400">
    <property type="entry name" value="Astacin"/>
    <property type="match status" value="1"/>
</dbReference>
<evidence type="ECO:0000313" key="3">
    <source>
        <dbReference type="Proteomes" id="UP000326018"/>
    </source>
</evidence>
<dbReference type="AlphaFoldDB" id="A0A5E7E804"/>
<feature type="domain" description="Peptidase M12A" evidence="1">
    <location>
        <begin position="65"/>
        <end position="209"/>
    </location>
</feature>
<name>A0A5E7E804_PSEFL</name>
<dbReference type="RefSeq" id="WP_150704230.1">
    <property type="nucleotide sequence ID" value="NZ_CABVIB010000026.1"/>
</dbReference>
<evidence type="ECO:0000259" key="1">
    <source>
        <dbReference type="Pfam" id="PF01400"/>
    </source>
</evidence>
<evidence type="ECO:0000313" key="2">
    <source>
        <dbReference type="EMBL" id="VVO22891.1"/>
    </source>
</evidence>
<dbReference type="GO" id="GO:0006508">
    <property type="term" value="P:proteolysis"/>
    <property type="evidence" value="ECO:0007669"/>
    <property type="project" value="InterPro"/>
</dbReference>
<dbReference type="EMBL" id="CABVIB010000026">
    <property type="protein sequence ID" value="VVO22891.1"/>
    <property type="molecule type" value="Genomic_DNA"/>
</dbReference>
<sequence>MPHQHPCKTIIPIDEQTSYEAALDENPDNRQTVHSGGRNKRGVATHSKFWASHRTLKVAFIDPPSQAHREAAINAIKLWQPSINLKLAFVSGTAGDIRITMVAPLNYSAVGTDATLRAPHENTMNIGTDLKHPGFESAVLHEFGHALGLEHEHQHPKADIPWDKPFVYHYYLTRFNWSKEEVDHNLFNTLETLNTRTTPYDKTSIMHYPIANELTIGDWSVEKNHSISQNDRRLMRRIYPKSLPSA</sequence>
<dbReference type="Gene3D" id="3.40.390.10">
    <property type="entry name" value="Collagenase (Catalytic Domain)"/>
    <property type="match status" value="1"/>
</dbReference>
<dbReference type="OrthoDB" id="3669864at2"/>
<dbReference type="Proteomes" id="UP000326018">
    <property type="component" value="Unassembled WGS sequence"/>
</dbReference>
<dbReference type="GO" id="GO:0004222">
    <property type="term" value="F:metalloendopeptidase activity"/>
    <property type="evidence" value="ECO:0007669"/>
    <property type="project" value="InterPro"/>
</dbReference>
<organism evidence="2 3">
    <name type="scientific">Pseudomonas fluorescens</name>
    <dbReference type="NCBI Taxonomy" id="294"/>
    <lineage>
        <taxon>Bacteria</taxon>
        <taxon>Pseudomonadati</taxon>
        <taxon>Pseudomonadota</taxon>
        <taxon>Gammaproteobacteria</taxon>
        <taxon>Pseudomonadales</taxon>
        <taxon>Pseudomonadaceae</taxon>
        <taxon>Pseudomonas</taxon>
    </lineage>
</organism>
<proteinExistence type="predicted"/>
<accession>A0A5E7E804</accession>
<dbReference type="InterPro" id="IPR024079">
    <property type="entry name" value="MetalloPept_cat_dom_sf"/>
</dbReference>